<evidence type="ECO:0000259" key="1">
    <source>
        <dbReference type="Pfam" id="PF01593"/>
    </source>
</evidence>
<evidence type="ECO:0000313" key="2">
    <source>
        <dbReference type="EMBL" id="ELA36266.1"/>
    </source>
</evidence>
<dbReference type="GO" id="GO:0016491">
    <property type="term" value="F:oxidoreductase activity"/>
    <property type="evidence" value="ECO:0007669"/>
    <property type="project" value="InterPro"/>
</dbReference>
<dbReference type="SUPFAM" id="SSF51905">
    <property type="entry name" value="FAD/NAD(P)-binding domain"/>
    <property type="match status" value="1"/>
</dbReference>
<dbReference type="Gene3D" id="3.90.660.10">
    <property type="match status" value="1"/>
</dbReference>
<dbReference type="AlphaFoldDB" id="L2GDC4"/>
<reference evidence="2" key="1">
    <citation type="submission" date="2012-08" db="EMBL/GenBank/DDBJ databases">
        <title>Genome analysis of Colletotrichum orbiculare and Colletotrichum fructicola.</title>
        <authorList>
            <person name="Gan P.H.P."/>
            <person name="Ikeda K."/>
            <person name="Irieda H."/>
            <person name="Narusaka M."/>
            <person name="O'Connell R.J."/>
            <person name="Narusaka Y."/>
            <person name="Takano Y."/>
            <person name="Kubo Y."/>
            <person name="Shirasu K."/>
        </authorList>
    </citation>
    <scope>NUCLEOTIDE SEQUENCE</scope>
    <source>
        <strain evidence="2">Nara gc5</strain>
    </source>
</reference>
<sequence>MLDSVGVHNWEIIEASDRVGGRFRTVFVDDTEEFAEMGPMRLPYHQVTYKSDDSTHAYSDLRMTFQLADLLDRMNESDEKYRIDFIPWIQHHPNELLAFGTGRHLDGRVPTPAEIAKDPSLGAPPVMTSAECNNTEKEMNKVLKNETLIKEIQQSLLRNRLDADENVTDAIWTSTDYDVIWDEMVHNSNLALDGSDDTLGETEWKCVDKGFNRMSDAFIPHVSDRLILNRKIRKLEPVHDEAGNSRTRLSWYPGAANRTLESKDYDYTSMAVTFTDPVSSQTIVAEIEVIVLLASQKKSTIFIGEHTALTHAWISSSLYSSVRDSFELLLGS</sequence>
<dbReference type="Gene3D" id="3.50.50.60">
    <property type="entry name" value="FAD/NAD(P)-binding domain"/>
    <property type="match status" value="1"/>
</dbReference>
<organism evidence="2">
    <name type="scientific">Colletotrichum fructicola (strain Nara gc5)</name>
    <name type="common">Anthracnose fungus</name>
    <name type="synonym">Colletotrichum gloeosporioides (strain Nara gc5)</name>
    <dbReference type="NCBI Taxonomy" id="1213859"/>
    <lineage>
        <taxon>Eukaryota</taxon>
        <taxon>Fungi</taxon>
        <taxon>Dikarya</taxon>
        <taxon>Ascomycota</taxon>
        <taxon>Pezizomycotina</taxon>
        <taxon>Sordariomycetes</taxon>
        <taxon>Hypocreomycetidae</taxon>
        <taxon>Glomerellales</taxon>
        <taxon>Glomerellaceae</taxon>
        <taxon>Colletotrichum</taxon>
        <taxon>Colletotrichum gloeosporioides species complex</taxon>
    </lineage>
</organism>
<dbReference type="InterPro" id="IPR036188">
    <property type="entry name" value="FAD/NAD-bd_sf"/>
</dbReference>
<dbReference type="Gene3D" id="1.10.10.1620">
    <property type="match status" value="1"/>
</dbReference>
<dbReference type="Pfam" id="PF01593">
    <property type="entry name" value="Amino_oxidase"/>
    <property type="match status" value="1"/>
</dbReference>
<protein>
    <submittedName>
        <fullName evidence="2">L-amino acid oxidase</fullName>
    </submittedName>
</protein>
<accession>L2GDC4</accession>
<dbReference type="HOGENOM" id="CLU_836806_0_0_1"/>
<dbReference type="STRING" id="1213859.L2GDC4"/>
<proteinExistence type="predicted"/>
<dbReference type="EMBL" id="KB020526">
    <property type="protein sequence ID" value="ELA36266.1"/>
    <property type="molecule type" value="Genomic_DNA"/>
</dbReference>
<dbReference type="InterPro" id="IPR002937">
    <property type="entry name" value="Amino_oxidase"/>
</dbReference>
<gene>
    <name evidence="2" type="ORF">CGGC5_4169</name>
</gene>
<feature type="domain" description="Amine oxidase" evidence="1">
    <location>
        <begin position="5"/>
        <end position="240"/>
    </location>
</feature>
<name>L2GDC4_COLFN</name>